<dbReference type="AlphaFoldDB" id="A0A9X2YXI0"/>
<evidence type="ECO:0000313" key="2">
    <source>
        <dbReference type="EMBL" id="MCV9929974.1"/>
    </source>
</evidence>
<gene>
    <name evidence="2" type="ORF">OIU83_20100</name>
</gene>
<proteinExistence type="predicted"/>
<dbReference type="Proteomes" id="UP001151079">
    <property type="component" value="Unassembled WGS sequence"/>
</dbReference>
<evidence type="ECO:0000313" key="3">
    <source>
        <dbReference type="Proteomes" id="UP001151079"/>
    </source>
</evidence>
<evidence type="ECO:0000256" key="1">
    <source>
        <dbReference type="SAM" id="Phobius"/>
    </source>
</evidence>
<protein>
    <submittedName>
        <fullName evidence="2">Cytochrome c oxidase assembly factor 1 family protein</fullName>
    </submittedName>
</protein>
<comment type="caution">
    <text evidence="2">The sequence shown here is derived from an EMBL/GenBank/DDBJ whole genome shotgun (WGS) entry which is preliminary data.</text>
</comment>
<dbReference type="RefSeq" id="WP_264208057.1">
    <property type="nucleotide sequence ID" value="NZ_JAOZEW010000025.1"/>
</dbReference>
<dbReference type="InterPro" id="IPR014807">
    <property type="entry name" value="Coa1"/>
</dbReference>
<keyword evidence="3" id="KW-1185">Reference proteome</keyword>
<reference evidence="2" key="1">
    <citation type="submission" date="2022-10" db="EMBL/GenBank/DDBJ databases">
        <title>Two novel species of Flavobacterium.</title>
        <authorList>
            <person name="Liu Q."/>
            <person name="Xin Y.-H."/>
        </authorList>
    </citation>
    <scope>NUCLEOTIDE SEQUENCE</scope>
    <source>
        <strain evidence="2">LS1R49</strain>
    </source>
</reference>
<sequence>MEDSNTLIIRKNWWDRNWKWFVPTGCLGILVIFGLFIAGIFFGITSMMKGSDAYKEAMTEAQQNKLVIEKLGSPIEDDGMTSGSINVQNDSGNCDLQIPIKGPKGKGTLFIVAEKRGNWKYSEMTVFIKATKEEIDLLKNKTDKNLDSPIHENSIKQ</sequence>
<dbReference type="Pfam" id="PF08695">
    <property type="entry name" value="Coa1"/>
    <property type="match status" value="1"/>
</dbReference>
<organism evidence="2 3">
    <name type="scientific">Flavobacterium shii</name>
    <dbReference type="NCBI Taxonomy" id="2987687"/>
    <lineage>
        <taxon>Bacteria</taxon>
        <taxon>Pseudomonadati</taxon>
        <taxon>Bacteroidota</taxon>
        <taxon>Flavobacteriia</taxon>
        <taxon>Flavobacteriales</taxon>
        <taxon>Flavobacteriaceae</taxon>
        <taxon>Flavobacterium</taxon>
    </lineage>
</organism>
<name>A0A9X2YXI0_9FLAO</name>
<keyword evidence="1" id="KW-1133">Transmembrane helix</keyword>
<dbReference type="EMBL" id="JAOZEW010000025">
    <property type="protein sequence ID" value="MCV9929974.1"/>
    <property type="molecule type" value="Genomic_DNA"/>
</dbReference>
<feature type="transmembrane region" description="Helical" evidence="1">
    <location>
        <begin position="20"/>
        <end position="44"/>
    </location>
</feature>
<keyword evidence="1" id="KW-0812">Transmembrane</keyword>
<accession>A0A9X2YXI0</accession>
<keyword evidence="1" id="KW-0472">Membrane</keyword>